<dbReference type="AlphaFoldDB" id="A0A815UQG7"/>
<dbReference type="Proteomes" id="UP000663874">
    <property type="component" value="Unassembled WGS sequence"/>
</dbReference>
<name>A0A815UQG7_9BILA</name>
<dbReference type="EMBL" id="CAJOBE010012175">
    <property type="protein sequence ID" value="CAF4144891.1"/>
    <property type="molecule type" value="Genomic_DNA"/>
</dbReference>
<dbReference type="EMBL" id="CAJNOU010007287">
    <property type="protein sequence ID" value="CAF1522254.1"/>
    <property type="molecule type" value="Genomic_DNA"/>
</dbReference>
<evidence type="ECO:0000313" key="2">
    <source>
        <dbReference type="EMBL" id="CAF4144891.1"/>
    </source>
</evidence>
<evidence type="ECO:0000313" key="1">
    <source>
        <dbReference type="EMBL" id="CAF1522254.1"/>
    </source>
</evidence>
<dbReference type="Proteomes" id="UP000663889">
    <property type="component" value="Unassembled WGS sequence"/>
</dbReference>
<feature type="non-terminal residue" evidence="1">
    <location>
        <position position="1"/>
    </location>
</feature>
<reference evidence="1" key="1">
    <citation type="submission" date="2021-02" db="EMBL/GenBank/DDBJ databases">
        <authorList>
            <person name="Nowell W R."/>
        </authorList>
    </citation>
    <scope>NUCLEOTIDE SEQUENCE</scope>
</reference>
<accession>A0A815UQG7</accession>
<evidence type="ECO:0008006" key="4">
    <source>
        <dbReference type="Google" id="ProtNLM"/>
    </source>
</evidence>
<organism evidence="1 3">
    <name type="scientific">Rotaria sordida</name>
    <dbReference type="NCBI Taxonomy" id="392033"/>
    <lineage>
        <taxon>Eukaryota</taxon>
        <taxon>Metazoa</taxon>
        <taxon>Spiralia</taxon>
        <taxon>Gnathifera</taxon>
        <taxon>Rotifera</taxon>
        <taxon>Eurotatoria</taxon>
        <taxon>Bdelloidea</taxon>
        <taxon>Philodinida</taxon>
        <taxon>Philodinidae</taxon>
        <taxon>Rotaria</taxon>
    </lineage>
</organism>
<gene>
    <name evidence="2" type="ORF">FNK824_LOCUS33383</name>
    <name evidence="1" type="ORF">SEV965_LOCUS37086</name>
</gene>
<evidence type="ECO:0000313" key="3">
    <source>
        <dbReference type="Proteomes" id="UP000663889"/>
    </source>
</evidence>
<comment type="caution">
    <text evidence="1">The sequence shown here is derived from an EMBL/GenBank/DDBJ whole genome shotgun (WGS) entry which is preliminary data.</text>
</comment>
<sequence length="81" mass="9523">RTTSNMQFTTTHRNAFVLSYEGFQYTIKQECKNSIEWRCRVKSCTTSLSLYCRDNKPITRELDVHTCTPTSPKEKLLLMKL</sequence>
<dbReference type="Gene3D" id="2.20.25.240">
    <property type="match status" value="1"/>
</dbReference>
<proteinExistence type="predicted"/>
<protein>
    <recommendedName>
        <fullName evidence="4">FLYWCH-type domain-containing protein</fullName>
    </recommendedName>
</protein>